<evidence type="ECO:0000313" key="5">
    <source>
        <dbReference type="Proteomes" id="UP001396334"/>
    </source>
</evidence>
<accession>A0ABR2R7Q0</accession>
<dbReference type="EMBL" id="JBBPBN010000025">
    <property type="protein sequence ID" value="KAK9008766.1"/>
    <property type="molecule type" value="Genomic_DNA"/>
</dbReference>
<feature type="compositionally biased region" description="Low complexity" evidence="1">
    <location>
        <begin position="253"/>
        <end position="284"/>
    </location>
</feature>
<protein>
    <recommendedName>
        <fullName evidence="6">Transposase MuDR plant domain-containing protein</fullName>
    </recommendedName>
</protein>
<evidence type="ECO:0008006" key="6">
    <source>
        <dbReference type="Google" id="ProtNLM"/>
    </source>
</evidence>
<evidence type="ECO:0000256" key="1">
    <source>
        <dbReference type="SAM" id="MobiDB-lite"/>
    </source>
</evidence>
<feature type="domain" description="Transposase MuDR plant" evidence="2">
    <location>
        <begin position="3"/>
        <end position="58"/>
    </location>
</feature>
<feature type="region of interest" description="Disordered" evidence="1">
    <location>
        <begin position="222"/>
        <end position="304"/>
    </location>
</feature>
<comment type="caution">
    <text evidence="4">The sequence shown here is derived from an EMBL/GenBank/DDBJ whole genome shotgun (WGS) entry which is preliminary data.</text>
</comment>
<dbReference type="Pfam" id="PF10551">
    <property type="entry name" value="MULE"/>
    <property type="match status" value="1"/>
</dbReference>
<evidence type="ECO:0000259" key="2">
    <source>
        <dbReference type="Pfam" id="PF03108"/>
    </source>
</evidence>
<keyword evidence="5" id="KW-1185">Reference proteome</keyword>
<organism evidence="4 5">
    <name type="scientific">Hibiscus sabdariffa</name>
    <name type="common">roselle</name>
    <dbReference type="NCBI Taxonomy" id="183260"/>
    <lineage>
        <taxon>Eukaryota</taxon>
        <taxon>Viridiplantae</taxon>
        <taxon>Streptophyta</taxon>
        <taxon>Embryophyta</taxon>
        <taxon>Tracheophyta</taxon>
        <taxon>Spermatophyta</taxon>
        <taxon>Magnoliopsida</taxon>
        <taxon>eudicotyledons</taxon>
        <taxon>Gunneridae</taxon>
        <taxon>Pentapetalae</taxon>
        <taxon>rosids</taxon>
        <taxon>malvids</taxon>
        <taxon>Malvales</taxon>
        <taxon>Malvaceae</taxon>
        <taxon>Malvoideae</taxon>
        <taxon>Hibiscus</taxon>
    </lineage>
</organism>
<dbReference type="InterPro" id="IPR004332">
    <property type="entry name" value="Transposase_MuDR"/>
</dbReference>
<evidence type="ECO:0000259" key="3">
    <source>
        <dbReference type="Pfam" id="PF10551"/>
    </source>
</evidence>
<sequence length="304" mass="33838">MIFENSQQFKEALYAYAVGHRFDFKFVSNKKEKVRVVYEGKGCPFMVHASRDKSDGYFKDKTLVIDHNCSVTFKNSRANFKFVGKHFISKLRILVTLRPWDYVNALRVADVGGNFDLVVERPNATDIPKSRRIYVCFSALREGFKLYCRPVVGLDGCFLKGSFKGEILSAVGRDCNNQIFPIAWAVVEVENRETWAWFLNNLQHDLGLGDGDGCTLLSDMQKVQNHDPSPTPSAPPSFQTSHVPPSYQIPFTPSSQTSHIPPSSQISSPPSSQTSHVPSSSQISSPPPSQTSHVPPSSQIPSTP</sequence>
<dbReference type="Pfam" id="PF03108">
    <property type="entry name" value="DBD_Tnp_Mut"/>
    <property type="match status" value="1"/>
</dbReference>
<name>A0ABR2R7Q0_9ROSI</name>
<dbReference type="PANTHER" id="PTHR31973">
    <property type="entry name" value="POLYPROTEIN, PUTATIVE-RELATED"/>
    <property type="match status" value="1"/>
</dbReference>
<reference evidence="4 5" key="1">
    <citation type="journal article" date="2024" name="G3 (Bethesda)">
        <title>Genome assembly of Hibiscus sabdariffa L. provides insights into metabolisms of medicinal natural products.</title>
        <authorList>
            <person name="Kim T."/>
        </authorList>
    </citation>
    <scope>NUCLEOTIDE SEQUENCE [LARGE SCALE GENOMIC DNA]</scope>
    <source>
        <strain evidence="4">TK-2024</strain>
        <tissue evidence="4">Old leaves</tissue>
    </source>
</reference>
<dbReference type="PANTHER" id="PTHR31973:SF187">
    <property type="entry name" value="MUTATOR TRANSPOSASE MUDRA PROTEIN"/>
    <property type="match status" value="1"/>
</dbReference>
<dbReference type="InterPro" id="IPR018289">
    <property type="entry name" value="MULE_transposase_dom"/>
</dbReference>
<proteinExistence type="predicted"/>
<dbReference type="Proteomes" id="UP001396334">
    <property type="component" value="Unassembled WGS sequence"/>
</dbReference>
<evidence type="ECO:0000313" key="4">
    <source>
        <dbReference type="EMBL" id="KAK9008766.1"/>
    </source>
</evidence>
<feature type="domain" description="MULE transposase" evidence="3">
    <location>
        <begin position="151"/>
        <end position="202"/>
    </location>
</feature>
<feature type="compositionally biased region" description="Polar residues" evidence="1">
    <location>
        <begin position="294"/>
        <end position="304"/>
    </location>
</feature>
<gene>
    <name evidence="4" type="ORF">V6N11_080244</name>
</gene>